<dbReference type="Pfam" id="PF15458">
    <property type="entry name" value="NTR2"/>
    <property type="match status" value="1"/>
</dbReference>
<name>A0A6G1G3B3_9PEZI</name>
<dbReference type="InterPro" id="IPR012890">
    <property type="entry name" value="GCFC2-like"/>
</dbReference>
<evidence type="ECO:0000256" key="2">
    <source>
        <dbReference type="ARBA" id="ARBA00023242"/>
    </source>
</evidence>
<reference evidence="4 6" key="1">
    <citation type="submission" date="2020-01" db="EMBL/GenBank/DDBJ databases">
        <authorList>
            <consortium name="DOE Joint Genome Institute"/>
            <person name="Haridas S."/>
            <person name="Albert R."/>
            <person name="Binder M."/>
            <person name="Bloem J."/>
            <person name="Labutti K."/>
            <person name="Salamov A."/>
            <person name="Andreopoulos B."/>
            <person name="Baker S.E."/>
            <person name="Barry K."/>
            <person name="Bills G."/>
            <person name="Bluhm B.H."/>
            <person name="Cannon C."/>
            <person name="Castanera R."/>
            <person name="Culley D.E."/>
            <person name="Daum C."/>
            <person name="Ezra D."/>
            <person name="Gonzalez J.B."/>
            <person name="Henrissat B."/>
            <person name="Kuo A."/>
            <person name="Liang C."/>
            <person name="Lipzen A."/>
            <person name="Lutzoni F."/>
            <person name="Magnuson J."/>
            <person name="Mondo S."/>
            <person name="Nolan M."/>
            <person name="Ohm R."/>
            <person name="Pangilinan J."/>
            <person name="Park H.-J."/>
            <person name="Ramirez L."/>
            <person name="Alfaro M."/>
            <person name="Sun H."/>
            <person name="Tritt A."/>
            <person name="Yoshinaga Y."/>
            <person name="Zwiers L.-H."/>
            <person name="Turgeon B.G."/>
            <person name="Goodwin S.B."/>
            <person name="Spatafora J.W."/>
            <person name="Crous P.W."/>
            <person name="Grigoriev I.V."/>
        </authorList>
    </citation>
    <scope>NUCLEOTIDE SEQUENCE</scope>
    <source>
        <strain evidence="4 6">CBS 781.70</strain>
    </source>
</reference>
<evidence type="ECO:0000313" key="5">
    <source>
        <dbReference type="Proteomes" id="UP000504638"/>
    </source>
</evidence>
<dbReference type="EMBL" id="ML975158">
    <property type="protein sequence ID" value="KAF1812406.1"/>
    <property type="molecule type" value="Genomic_DNA"/>
</dbReference>
<dbReference type="PANTHER" id="PTHR12214:SF0">
    <property type="entry name" value="LD29489P"/>
    <property type="match status" value="1"/>
</dbReference>
<dbReference type="GO" id="GO:0071008">
    <property type="term" value="C:U2-type post-mRNA release spliceosomal complex"/>
    <property type="evidence" value="ECO:0007669"/>
    <property type="project" value="InterPro"/>
</dbReference>
<feature type="compositionally biased region" description="Basic and acidic residues" evidence="3">
    <location>
        <begin position="262"/>
        <end position="273"/>
    </location>
</feature>
<dbReference type="GO" id="GO:0000390">
    <property type="term" value="P:spliceosomal complex disassembly"/>
    <property type="evidence" value="ECO:0007669"/>
    <property type="project" value="InterPro"/>
</dbReference>
<protein>
    <submittedName>
        <fullName evidence="4 6">Uncharacterized protein</fullName>
    </submittedName>
</protein>
<sequence>MKKSFSSRRMPRKIGGDPPSRSEPGHQDDSEPAVVRPSAPKPKPKATSRLSFAPSRSTDDDDDDTKAAVNAIPSRRKIGTSRLEELRSADTTERDASPSYSKDYLQELKKSTPSKPKEFKSETGDTIIESTRPLDIAAKFGQGYDTRPIGSSAIPTEAEIREKKERRARLAREAVAGHTSDASGSEGNGFISLQPKPKYAETRLVPDDEDMAEGFEEFVEDGKIALGSKDERLQESKRRAEIAARIADAEGDSDEGSEDEFEAARHAAYEDAQSRAGAFGTKHGTSRYPKRPTTPPRITSIPRLDEVHVRMQASIQDLQDANNVRMIRLHGLQQERKEIEENEAWIQTKLKETGEAYEKLRLEAEEATATRDGGNAVPARSEYDPLMPRDSPHEDLNGTDLGGTNG</sequence>
<keyword evidence="5" id="KW-1185">Reference proteome</keyword>
<evidence type="ECO:0000256" key="1">
    <source>
        <dbReference type="ARBA" id="ARBA00004123"/>
    </source>
</evidence>
<dbReference type="Proteomes" id="UP000504638">
    <property type="component" value="Unplaced"/>
</dbReference>
<dbReference type="AlphaFoldDB" id="A0A6G1G3B3"/>
<dbReference type="InterPro" id="IPR028211">
    <property type="entry name" value="Ntr2"/>
</dbReference>
<dbReference type="PANTHER" id="PTHR12214">
    <property type="entry name" value="GC-RICH SEQUENCE DNA-BINDING FACTOR"/>
    <property type="match status" value="1"/>
</dbReference>
<accession>A0A6G1G3B3</accession>
<reference evidence="6" key="3">
    <citation type="submission" date="2025-04" db="UniProtKB">
        <authorList>
            <consortium name="RefSeq"/>
        </authorList>
    </citation>
    <scope>IDENTIFICATION</scope>
    <source>
        <strain evidence="6">CBS 781.70</strain>
    </source>
</reference>
<reference evidence="6" key="2">
    <citation type="submission" date="2020-04" db="EMBL/GenBank/DDBJ databases">
        <authorList>
            <consortium name="NCBI Genome Project"/>
        </authorList>
    </citation>
    <scope>NUCLEOTIDE SEQUENCE</scope>
    <source>
        <strain evidence="6">CBS 781.70</strain>
    </source>
</reference>
<feature type="region of interest" description="Disordered" evidence="3">
    <location>
        <begin position="245"/>
        <end position="301"/>
    </location>
</feature>
<feature type="compositionally biased region" description="Basic residues" evidence="3">
    <location>
        <begin position="1"/>
        <end position="12"/>
    </location>
</feature>
<feature type="region of interest" description="Disordered" evidence="3">
    <location>
        <begin position="171"/>
        <end position="194"/>
    </location>
</feature>
<evidence type="ECO:0000256" key="3">
    <source>
        <dbReference type="SAM" id="MobiDB-lite"/>
    </source>
</evidence>
<evidence type="ECO:0000313" key="6">
    <source>
        <dbReference type="RefSeq" id="XP_033534037.1"/>
    </source>
</evidence>
<organism evidence="4">
    <name type="scientific">Eremomyces bilateralis CBS 781.70</name>
    <dbReference type="NCBI Taxonomy" id="1392243"/>
    <lineage>
        <taxon>Eukaryota</taxon>
        <taxon>Fungi</taxon>
        <taxon>Dikarya</taxon>
        <taxon>Ascomycota</taxon>
        <taxon>Pezizomycotina</taxon>
        <taxon>Dothideomycetes</taxon>
        <taxon>Dothideomycetes incertae sedis</taxon>
        <taxon>Eremomycetales</taxon>
        <taxon>Eremomycetaceae</taxon>
        <taxon>Eremomyces</taxon>
    </lineage>
</organism>
<feature type="region of interest" description="Disordered" evidence="3">
    <location>
        <begin position="1"/>
        <end position="127"/>
    </location>
</feature>
<dbReference type="OrthoDB" id="429427at2759"/>
<gene>
    <name evidence="4 6" type="ORF">P152DRAFT_466723</name>
</gene>
<dbReference type="RefSeq" id="XP_033534037.1">
    <property type="nucleotide sequence ID" value="XM_033680709.1"/>
</dbReference>
<feature type="region of interest" description="Disordered" evidence="3">
    <location>
        <begin position="363"/>
        <end position="406"/>
    </location>
</feature>
<feature type="compositionally biased region" description="Acidic residues" evidence="3">
    <location>
        <begin position="249"/>
        <end position="261"/>
    </location>
</feature>
<dbReference type="GeneID" id="54421279"/>
<evidence type="ECO:0000313" key="4">
    <source>
        <dbReference type="EMBL" id="KAF1812406.1"/>
    </source>
</evidence>
<proteinExistence type="predicted"/>
<feature type="compositionally biased region" description="Basic and acidic residues" evidence="3">
    <location>
        <begin position="104"/>
        <end position="123"/>
    </location>
</feature>
<feature type="compositionally biased region" description="Basic and acidic residues" evidence="3">
    <location>
        <begin position="82"/>
        <end position="96"/>
    </location>
</feature>
<keyword evidence="2" id="KW-0539">Nucleus</keyword>
<comment type="subcellular location">
    <subcellularLocation>
        <location evidence="1">Nucleus</location>
    </subcellularLocation>
</comment>
<dbReference type="GO" id="GO:0003677">
    <property type="term" value="F:DNA binding"/>
    <property type="evidence" value="ECO:0007669"/>
    <property type="project" value="InterPro"/>
</dbReference>